<dbReference type="AlphaFoldDB" id="A0A0A1U1Q1"/>
<evidence type="ECO:0000256" key="1">
    <source>
        <dbReference type="ARBA" id="ARBA00005755"/>
    </source>
</evidence>
<accession>A0A0A1U1Q1</accession>
<evidence type="ECO:0000256" key="5">
    <source>
        <dbReference type="ARBA" id="ARBA00022705"/>
    </source>
</evidence>
<evidence type="ECO:0000256" key="6">
    <source>
        <dbReference type="ARBA" id="ARBA00022932"/>
    </source>
</evidence>
<dbReference type="GeneID" id="14886963"/>
<dbReference type="SUPFAM" id="SSF56672">
    <property type="entry name" value="DNA/RNA polymerases"/>
    <property type="match status" value="1"/>
</dbReference>
<dbReference type="GO" id="GO:0003677">
    <property type="term" value="F:DNA binding"/>
    <property type="evidence" value="ECO:0007669"/>
    <property type="project" value="UniProtKB-KW"/>
</dbReference>
<evidence type="ECO:0000256" key="7">
    <source>
        <dbReference type="ARBA" id="ARBA00023125"/>
    </source>
</evidence>
<dbReference type="PANTHER" id="PTHR48144">
    <property type="entry name" value="DNA-DIRECTED DNA POLYMERASE"/>
    <property type="match status" value="1"/>
</dbReference>
<dbReference type="PANTHER" id="PTHR48144:SF2">
    <property type="entry name" value="DNA-DIRECTED DNA POLYMERASE"/>
    <property type="match status" value="1"/>
</dbReference>
<evidence type="ECO:0000313" key="10">
    <source>
        <dbReference type="EMBL" id="ELP87954.1"/>
    </source>
</evidence>
<dbReference type="GO" id="GO:0006260">
    <property type="term" value="P:DNA replication"/>
    <property type="evidence" value="ECO:0007669"/>
    <property type="project" value="UniProtKB-KW"/>
</dbReference>
<name>A0A0A1U1Q1_ENTIV</name>
<evidence type="ECO:0000259" key="9">
    <source>
        <dbReference type="Pfam" id="PF03175"/>
    </source>
</evidence>
<keyword evidence="3" id="KW-0808">Transferase</keyword>
<evidence type="ECO:0000256" key="2">
    <source>
        <dbReference type="ARBA" id="ARBA00012417"/>
    </source>
</evidence>
<comment type="similarity">
    <text evidence="1">Belongs to the DNA polymerase type-B family.</text>
</comment>
<evidence type="ECO:0000256" key="8">
    <source>
        <dbReference type="ARBA" id="ARBA00049244"/>
    </source>
</evidence>
<keyword evidence="6" id="KW-0239">DNA-directed DNA polymerase</keyword>
<dbReference type="RefSeq" id="XP_004254725.1">
    <property type="nucleotide sequence ID" value="XM_004254677.1"/>
</dbReference>
<dbReference type="InterPro" id="IPR004868">
    <property type="entry name" value="DNA-dir_DNA_pol_B_mt/vir"/>
</dbReference>
<organism evidence="10 11">
    <name type="scientific">Entamoeba invadens IP1</name>
    <dbReference type="NCBI Taxonomy" id="370355"/>
    <lineage>
        <taxon>Eukaryota</taxon>
        <taxon>Amoebozoa</taxon>
        <taxon>Evosea</taxon>
        <taxon>Archamoebae</taxon>
        <taxon>Mastigamoebida</taxon>
        <taxon>Entamoebidae</taxon>
        <taxon>Entamoeba</taxon>
    </lineage>
</organism>
<sequence>MRVDNILLEDIIKFQQIEYKIIRGYYWTGNKSDLLSNEMSKLYNLRRDFKKQGNPVQEVFKLIMNSSYGKTIQKPIKTDLVYKQISVKNKKGDIQYDADRYLKKNSLLVKSFYDVAENIRCFECNKSFDDFFVPNLIGVQTLTMSKRIMNEVMCLAEDLNIPIYYQDTDSMHILKSRITELEDEYFKKYNRVLRGSDMGQFHPDFDELSGDVTSIESYFLGKKAYCDKLSNEKNEVAHHLRLKDIHNILLNCQYEDPLELYKKLYDGESFKFNLLQFRLSFEFTKDFRIKSISQFCRNIKFKTELGLF</sequence>
<protein>
    <recommendedName>
        <fullName evidence="2">DNA-directed DNA polymerase</fullName>
        <ecNumber evidence="2">2.7.7.7</ecNumber>
    </recommendedName>
</protein>
<dbReference type="Gene3D" id="3.90.1600.10">
    <property type="entry name" value="Palm domain of DNA polymerase"/>
    <property type="match status" value="1"/>
</dbReference>
<evidence type="ECO:0000256" key="3">
    <source>
        <dbReference type="ARBA" id="ARBA00022679"/>
    </source>
</evidence>
<dbReference type="GO" id="GO:0000166">
    <property type="term" value="F:nucleotide binding"/>
    <property type="evidence" value="ECO:0007669"/>
    <property type="project" value="InterPro"/>
</dbReference>
<keyword evidence="11" id="KW-1185">Reference proteome</keyword>
<keyword evidence="7" id="KW-0238">DNA-binding</keyword>
<proteinExistence type="inferred from homology"/>
<keyword evidence="5" id="KW-0235">DNA replication</keyword>
<dbReference type="InterPro" id="IPR043502">
    <property type="entry name" value="DNA/RNA_pol_sf"/>
</dbReference>
<dbReference type="VEuPathDB" id="AmoebaDB:EIN_418030"/>
<dbReference type="EMBL" id="KB206772">
    <property type="protein sequence ID" value="ELP87954.1"/>
    <property type="molecule type" value="Genomic_DNA"/>
</dbReference>
<gene>
    <name evidence="10" type="ORF">EIN_418030</name>
</gene>
<dbReference type="Proteomes" id="UP000014680">
    <property type="component" value="Unassembled WGS sequence"/>
</dbReference>
<feature type="domain" description="DNA-directed DNA polymerase family B mitochondria/virus" evidence="9">
    <location>
        <begin position="18"/>
        <end position="125"/>
    </location>
</feature>
<dbReference type="GO" id="GO:0003887">
    <property type="term" value="F:DNA-directed DNA polymerase activity"/>
    <property type="evidence" value="ECO:0007669"/>
    <property type="project" value="UniProtKB-KW"/>
</dbReference>
<dbReference type="OrthoDB" id="10265614at2759"/>
<evidence type="ECO:0000256" key="4">
    <source>
        <dbReference type="ARBA" id="ARBA00022695"/>
    </source>
</evidence>
<dbReference type="KEGG" id="eiv:EIN_418030"/>
<dbReference type="InterPro" id="IPR023211">
    <property type="entry name" value="DNA_pol_palm_dom_sf"/>
</dbReference>
<keyword evidence="4" id="KW-0548">Nucleotidyltransferase</keyword>
<dbReference type="EC" id="2.7.7.7" evidence="2"/>
<evidence type="ECO:0000313" key="11">
    <source>
        <dbReference type="Proteomes" id="UP000014680"/>
    </source>
</evidence>
<dbReference type="Pfam" id="PF03175">
    <property type="entry name" value="DNA_pol_B_2"/>
    <property type="match status" value="1"/>
</dbReference>
<reference evidence="10 11" key="1">
    <citation type="submission" date="2012-10" db="EMBL/GenBank/DDBJ databases">
        <authorList>
            <person name="Zafar N."/>
            <person name="Inman J."/>
            <person name="Hall N."/>
            <person name="Lorenzi H."/>
            <person name="Caler E."/>
        </authorList>
    </citation>
    <scope>NUCLEOTIDE SEQUENCE [LARGE SCALE GENOMIC DNA]</scope>
    <source>
        <strain evidence="10 11">IP1</strain>
    </source>
</reference>
<comment type="catalytic activity">
    <reaction evidence="8">
        <text>DNA(n) + a 2'-deoxyribonucleoside 5'-triphosphate = DNA(n+1) + diphosphate</text>
        <dbReference type="Rhea" id="RHEA:22508"/>
        <dbReference type="Rhea" id="RHEA-COMP:17339"/>
        <dbReference type="Rhea" id="RHEA-COMP:17340"/>
        <dbReference type="ChEBI" id="CHEBI:33019"/>
        <dbReference type="ChEBI" id="CHEBI:61560"/>
        <dbReference type="ChEBI" id="CHEBI:173112"/>
        <dbReference type="EC" id="2.7.7.7"/>
    </reaction>
</comment>